<name>A0A4R4ADT2_MARGR</name>
<dbReference type="RefSeq" id="WP_132229097.1">
    <property type="nucleotide sequence ID" value="NZ_NRRH01000026.1"/>
</dbReference>
<evidence type="ECO:0000313" key="4">
    <source>
        <dbReference type="Proteomes" id="UP000295247"/>
    </source>
</evidence>
<dbReference type="InterPro" id="IPR025205">
    <property type="entry name" value="PilX/PilW_C"/>
</dbReference>
<gene>
    <name evidence="3" type="ORF">EDC29_103251</name>
</gene>
<evidence type="ECO:0000313" key="3">
    <source>
        <dbReference type="EMBL" id="TCW37054.1"/>
    </source>
</evidence>
<dbReference type="AlphaFoldDB" id="A0A4R4ADT2"/>
<accession>A0A4R4ADT2</accession>
<dbReference type="Pfam" id="PF13681">
    <property type="entry name" value="PilX"/>
    <property type="match status" value="1"/>
</dbReference>
<evidence type="ECO:0000259" key="2">
    <source>
        <dbReference type="Pfam" id="PF14341"/>
    </source>
</evidence>
<dbReference type="Pfam" id="PF14341">
    <property type="entry name" value="PilX_N"/>
    <property type="match status" value="1"/>
</dbReference>
<protein>
    <submittedName>
        <fullName evidence="3">Type IV pilus assembly protein PilX</fullName>
    </submittedName>
</protein>
<reference evidence="3 4" key="1">
    <citation type="submission" date="2019-03" db="EMBL/GenBank/DDBJ databases">
        <title>Genomic Encyclopedia of Type Strains, Phase IV (KMG-IV): sequencing the most valuable type-strain genomes for metagenomic binning, comparative biology and taxonomic classification.</title>
        <authorList>
            <person name="Goeker M."/>
        </authorList>
    </citation>
    <scope>NUCLEOTIDE SEQUENCE [LARGE SCALE GENOMIC DNA]</scope>
    <source>
        <strain evidence="3 4">DSM 203</strain>
    </source>
</reference>
<evidence type="ECO:0000259" key="1">
    <source>
        <dbReference type="Pfam" id="PF13681"/>
    </source>
</evidence>
<comment type="caution">
    <text evidence="3">The sequence shown here is derived from an EMBL/GenBank/DDBJ whole genome shotgun (WGS) entry which is preliminary data.</text>
</comment>
<dbReference type="Proteomes" id="UP000295247">
    <property type="component" value="Unassembled WGS sequence"/>
</dbReference>
<feature type="domain" description="PilX/PilW C-terminal" evidence="1">
    <location>
        <begin position="102"/>
        <end position="182"/>
    </location>
</feature>
<feature type="domain" description="Type 4 fimbrial biogenesis protein PilX N-terminal" evidence="2">
    <location>
        <begin position="17"/>
        <end position="64"/>
    </location>
</feature>
<sequence length="182" mass="19431">MSITPPRRAPSSQRTQRGVALIVSLIFLLVMTLAGVTAMQVTSLQETMASNSHQRTLAFQGAEACLRDAEVFLQAATLPGFDGSTPGLIQPVSPNQEIGQFWVSGYCWDGSESGCGAAASQTCTAIADLTEAARYVIEELAPAPTSSTKFGPLPDIRYYRVTARSLGGTSNARVILQTVYQR</sequence>
<proteinExistence type="predicted"/>
<organism evidence="3 4">
    <name type="scientific">Marichromatium gracile</name>
    <name type="common">Chromatium gracile</name>
    <dbReference type="NCBI Taxonomy" id="1048"/>
    <lineage>
        <taxon>Bacteria</taxon>
        <taxon>Pseudomonadati</taxon>
        <taxon>Pseudomonadota</taxon>
        <taxon>Gammaproteobacteria</taxon>
        <taxon>Chromatiales</taxon>
        <taxon>Chromatiaceae</taxon>
        <taxon>Marichromatium</taxon>
    </lineage>
</organism>
<dbReference type="InterPro" id="IPR025746">
    <property type="entry name" value="PilX_N_dom"/>
</dbReference>
<dbReference type="EMBL" id="SMDC01000003">
    <property type="protein sequence ID" value="TCW37054.1"/>
    <property type="molecule type" value="Genomic_DNA"/>
</dbReference>